<dbReference type="AlphaFoldDB" id="A0A0R2NV91"/>
<evidence type="ECO:0000256" key="2">
    <source>
        <dbReference type="ARBA" id="ARBA00022676"/>
    </source>
</evidence>
<feature type="domain" description="Glycosyltransferase 2-like" evidence="5">
    <location>
        <begin position="142"/>
        <end position="345"/>
    </location>
</feature>
<dbReference type="Pfam" id="PF13632">
    <property type="entry name" value="Glyco_trans_2_3"/>
    <property type="match status" value="1"/>
</dbReference>
<evidence type="ECO:0000313" key="7">
    <source>
        <dbReference type="Proteomes" id="UP000050920"/>
    </source>
</evidence>
<keyword evidence="4" id="KW-0812">Transmembrane</keyword>
<keyword evidence="4" id="KW-1133">Transmembrane helix</keyword>
<evidence type="ECO:0000256" key="3">
    <source>
        <dbReference type="ARBA" id="ARBA00022679"/>
    </source>
</evidence>
<dbReference type="GO" id="GO:0016757">
    <property type="term" value="F:glycosyltransferase activity"/>
    <property type="evidence" value="ECO:0007669"/>
    <property type="project" value="UniProtKB-KW"/>
</dbReference>
<dbReference type="EMBL" id="AYGX02000047">
    <property type="protein sequence ID" value="KRO28256.1"/>
    <property type="molecule type" value="Genomic_DNA"/>
</dbReference>
<gene>
    <name evidence="6" type="ORF">DY78_GL002492</name>
</gene>
<organism evidence="6 7">
    <name type="scientific">Lactiplantibacillus fabifermentans DSM 21115</name>
    <dbReference type="NCBI Taxonomy" id="1413187"/>
    <lineage>
        <taxon>Bacteria</taxon>
        <taxon>Bacillati</taxon>
        <taxon>Bacillota</taxon>
        <taxon>Bacilli</taxon>
        <taxon>Lactobacillales</taxon>
        <taxon>Lactobacillaceae</taxon>
        <taxon>Lactiplantibacillus</taxon>
    </lineage>
</organism>
<keyword evidence="4" id="KW-0472">Membrane</keyword>
<sequence length="435" mass="49300">MQVIANTAITISSLFYLYFLVNIFLINHYREPVRALTKGPQQFRLFLIIPVLNEAHIVTHTINHLSAEIANLPSTVQAEIVAVDDDSSDKSLAALAQSSSPYLQVLHRAGNAKQGKGAVINTAVQYLENTLAKTADPQRTLIGILDADAFMTTTDLIQVVANFEQDDKIMMVQTGVSIYNQNNWLTRMQNFEFMCVNNSTQQLRDRLGQGIASGNGQFVRLTLAQRNQWGNSLLEDLEFTLRTWLLGGRVVFTHGMVVEQEAVESLRPFIKQRIRWCQGALQCMTYLPALWRSRDVNAFQKFDTTFWVLMPITGCIVPLTSVWAFATMVTRSLATWQSGWHHLALLAVILIALATCWLFANLYQRNYADIQKPVAFWPTFIDSLSFQGYLLIISITPYAAIYRQLIGQTSWIKTRHQAMTVSLYSHLLHRRGQHA</sequence>
<dbReference type="PANTHER" id="PTHR43630:SF1">
    <property type="entry name" value="POLY-BETA-1,6-N-ACETYL-D-GLUCOSAMINE SYNTHASE"/>
    <property type="match status" value="1"/>
</dbReference>
<comment type="caution">
    <text evidence="6">The sequence shown here is derived from an EMBL/GenBank/DDBJ whole genome shotgun (WGS) entry which is preliminary data.</text>
</comment>
<dbReference type="SUPFAM" id="SSF53448">
    <property type="entry name" value="Nucleotide-diphospho-sugar transferases"/>
    <property type="match status" value="1"/>
</dbReference>
<dbReference type="InterPro" id="IPR029044">
    <property type="entry name" value="Nucleotide-diphossugar_trans"/>
</dbReference>
<accession>A0A0R2NV91</accession>
<feature type="transmembrane region" description="Helical" evidence="4">
    <location>
        <begin position="6"/>
        <end position="26"/>
    </location>
</feature>
<keyword evidence="2" id="KW-0328">Glycosyltransferase</keyword>
<feature type="transmembrane region" description="Helical" evidence="4">
    <location>
        <begin position="340"/>
        <end position="363"/>
    </location>
</feature>
<protein>
    <submittedName>
        <fullName evidence="6">Glycosyltransferase</fullName>
    </submittedName>
</protein>
<evidence type="ECO:0000313" key="6">
    <source>
        <dbReference type="EMBL" id="KRO28256.1"/>
    </source>
</evidence>
<keyword evidence="3 6" id="KW-0808">Transferase</keyword>
<keyword evidence="7" id="KW-1185">Reference proteome</keyword>
<reference evidence="6 7" key="1">
    <citation type="journal article" date="2015" name="Genome Announc.">
        <title>Expanding the biotechnology potential of lactobacilli through comparative genomics of 213 strains and associated genera.</title>
        <authorList>
            <person name="Sun Z."/>
            <person name="Harris H.M."/>
            <person name="McCann A."/>
            <person name="Guo C."/>
            <person name="Argimon S."/>
            <person name="Zhang W."/>
            <person name="Yang X."/>
            <person name="Jeffery I.B."/>
            <person name="Cooney J.C."/>
            <person name="Kagawa T.F."/>
            <person name="Liu W."/>
            <person name="Song Y."/>
            <person name="Salvetti E."/>
            <person name="Wrobel A."/>
            <person name="Rasinkangas P."/>
            <person name="Parkhill J."/>
            <person name="Rea M.C."/>
            <person name="O'Sullivan O."/>
            <person name="Ritari J."/>
            <person name="Douillard F.P."/>
            <person name="Paul Ross R."/>
            <person name="Yang R."/>
            <person name="Briner A.E."/>
            <person name="Felis G.E."/>
            <person name="de Vos W.M."/>
            <person name="Barrangou R."/>
            <person name="Klaenhammer T.R."/>
            <person name="Caufield P.W."/>
            <person name="Cui Y."/>
            <person name="Zhang H."/>
            <person name="O'Toole P.W."/>
        </authorList>
    </citation>
    <scope>NUCLEOTIDE SEQUENCE [LARGE SCALE GENOMIC DNA]</scope>
    <source>
        <strain evidence="6 7">DSM 21115</strain>
    </source>
</reference>
<comment type="similarity">
    <text evidence="1">Belongs to the glycosyltransferase 2 family.</text>
</comment>
<dbReference type="Gene3D" id="3.90.550.10">
    <property type="entry name" value="Spore Coat Polysaccharide Biosynthesis Protein SpsA, Chain A"/>
    <property type="match status" value="1"/>
</dbReference>
<evidence type="ECO:0000259" key="5">
    <source>
        <dbReference type="Pfam" id="PF13632"/>
    </source>
</evidence>
<name>A0A0R2NV91_9LACO</name>
<feature type="transmembrane region" description="Helical" evidence="4">
    <location>
        <begin position="306"/>
        <end position="328"/>
    </location>
</feature>
<evidence type="ECO:0000256" key="1">
    <source>
        <dbReference type="ARBA" id="ARBA00006739"/>
    </source>
</evidence>
<proteinExistence type="inferred from homology"/>
<dbReference type="RefSeq" id="WP_024625817.1">
    <property type="nucleotide sequence ID" value="NZ_AYGX02000047.1"/>
</dbReference>
<dbReference type="PANTHER" id="PTHR43630">
    <property type="entry name" value="POLY-BETA-1,6-N-ACETYL-D-GLUCOSAMINE SYNTHASE"/>
    <property type="match status" value="1"/>
</dbReference>
<dbReference type="InterPro" id="IPR001173">
    <property type="entry name" value="Glyco_trans_2-like"/>
</dbReference>
<evidence type="ECO:0000256" key="4">
    <source>
        <dbReference type="SAM" id="Phobius"/>
    </source>
</evidence>
<dbReference type="Proteomes" id="UP000050920">
    <property type="component" value="Unassembled WGS sequence"/>
</dbReference>